<feature type="region of interest" description="Disordered" evidence="1">
    <location>
        <begin position="1"/>
        <end position="84"/>
    </location>
</feature>
<dbReference type="EMBL" id="CACVBM020001706">
    <property type="protein sequence ID" value="CAA7057738.1"/>
    <property type="molecule type" value="Genomic_DNA"/>
</dbReference>
<feature type="region of interest" description="Disordered" evidence="1">
    <location>
        <begin position="224"/>
        <end position="247"/>
    </location>
</feature>
<evidence type="ECO:0000256" key="1">
    <source>
        <dbReference type="SAM" id="MobiDB-lite"/>
    </source>
</evidence>
<dbReference type="AlphaFoldDB" id="A0A6D2KZU8"/>
<dbReference type="PANTHER" id="PTHR34112">
    <property type="entry name" value="C-JUN-AMINO-TERMINAL KINASE-INTERACTING PROTEIN"/>
    <property type="match status" value="1"/>
</dbReference>
<dbReference type="Proteomes" id="UP000467841">
    <property type="component" value="Unassembled WGS sequence"/>
</dbReference>
<evidence type="ECO:0000313" key="2">
    <source>
        <dbReference type="EMBL" id="CAA7057738.1"/>
    </source>
</evidence>
<reference evidence="2" key="1">
    <citation type="submission" date="2020-01" db="EMBL/GenBank/DDBJ databases">
        <authorList>
            <person name="Mishra B."/>
        </authorList>
    </citation>
    <scope>NUCLEOTIDE SEQUENCE [LARGE SCALE GENOMIC DNA]</scope>
</reference>
<dbReference type="PANTHER" id="PTHR34112:SF10">
    <property type="entry name" value="BNAC03G72810D PROTEIN"/>
    <property type="match status" value="1"/>
</dbReference>
<proteinExistence type="predicted"/>
<gene>
    <name evidence="2" type="ORF">MERR_LOCUS44974</name>
</gene>
<keyword evidence="3" id="KW-1185">Reference proteome</keyword>
<comment type="caution">
    <text evidence="2">The sequence shown here is derived from an EMBL/GenBank/DDBJ whole genome shotgun (WGS) entry which is preliminary data.</text>
</comment>
<protein>
    <submittedName>
        <fullName evidence="2">Uncharacterized protein</fullName>
    </submittedName>
</protein>
<accession>A0A6D2KZU8</accession>
<feature type="compositionally biased region" description="Low complexity" evidence="1">
    <location>
        <begin position="23"/>
        <end position="45"/>
    </location>
</feature>
<organism evidence="2 3">
    <name type="scientific">Microthlaspi erraticum</name>
    <dbReference type="NCBI Taxonomy" id="1685480"/>
    <lineage>
        <taxon>Eukaryota</taxon>
        <taxon>Viridiplantae</taxon>
        <taxon>Streptophyta</taxon>
        <taxon>Embryophyta</taxon>
        <taxon>Tracheophyta</taxon>
        <taxon>Spermatophyta</taxon>
        <taxon>Magnoliopsida</taxon>
        <taxon>eudicotyledons</taxon>
        <taxon>Gunneridae</taxon>
        <taxon>Pentapetalae</taxon>
        <taxon>rosids</taxon>
        <taxon>malvids</taxon>
        <taxon>Brassicales</taxon>
        <taxon>Brassicaceae</taxon>
        <taxon>Coluteocarpeae</taxon>
        <taxon>Microthlaspi</taxon>
    </lineage>
</organism>
<sequence length="425" mass="46881">MEKREPSLVPEWLRSSGNGSGVGCSNNHLVSSSSSRSDSSSLSHNSKNRDLRSRSDGYAVRSHSLDRSYSTNAGRGFSNGSTKQTYTNFNVTRANRYRASYMDQWDDDTCPPFGNLSIGRDQEQQLRRSQSMTSRNQGPTIGFRNGRNINSYKGTGFTWVKKSGFEKDSPSWTSALAENPNVTEKKTGVESMAEALVKAPSRTFTPSQDRVIQQSRQLIPIVPSAPRSTADKSKARPVGYTHQSSASQVKPDASKKLVILKPSASQVNGAPSTNGPRELMVAGNKLMPAQTQSRNAFYRALKEKTSTTDISTDPFEASSSIFSPLEEKAYGIKEDTDPSSIQTGVEKASEVVEMSNGFELTDRPDEKEAEFLRSLGWEENNSEEEEALTQEEINAFKEKYMKSEPSLVLKLPIIQEARGDVIPNS</sequence>
<dbReference type="OrthoDB" id="10619162at2759"/>
<feature type="compositionally biased region" description="Polar residues" evidence="1">
    <location>
        <begin position="67"/>
        <end position="84"/>
    </location>
</feature>
<evidence type="ECO:0000313" key="3">
    <source>
        <dbReference type="Proteomes" id="UP000467841"/>
    </source>
</evidence>
<name>A0A6D2KZU8_9BRAS</name>